<dbReference type="InterPro" id="IPR050205">
    <property type="entry name" value="CDPK_Ser/Thr_kinases"/>
</dbReference>
<dbReference type="PROSITE" id="PS50011">
    <property type="entry name" value="PROTEIN_KINASE_DOM"/>
    <property type="match status" value="1"/>
</dbReference>
<keyword evidence="11" id="KW-1185">Reference proteome</keyword>
<evidence type="ECO:0000313" key="11">
    <source>
        <dbReference type="Proteomes" id="UP001237642"/>
    </source>
</evidence>
<protein>
    <submittedName>
        <fullName evidence="10">PEPC kinase 1b</fullName>
    </submittedName>
</protein>
<dbReference type="PIRSF" id="PIRSF000654">
    <property type="entry name" value="Integrin-linked_kinase"/>
    <property type="match status" value="1"/>
</dbReference>
<accession>A0AAD8M0K7</accession>
<evidence type="ECO:0000259" key="9">
    <source>
        <dbReference type="PROSITE" id="PS50011"/>
    </source>
</evidence>
<dbReference type="FunFam" id="1.10.510.10:FF:000600">
    <property type="entry name" value="Phosphoenolpyruvate carboxylase kinase 2"/>
    <property type="match status" value="1"/>
</dbReference>
<dbReference type="CDD" id="cd05117">
    <property type="entry name" value="STKc_CAMK"/>
    <property type="match status" value="1"/>
</dbReference>
<reference evidence="10" key="2">
    <citation type="submission" date="2023-05" db="EMBL/GenBank/DDBJ databases">
        <authorList>
            <person name="Schelkunov M.I."/>
        </authorList>
    </citation>
    <scope>NUCLEOTIDE SEQUENCE</scope>
    <source>
        <strain evidence="10">Hsosn_3</strain>
        <tissue evidence="10">Leaf</tissue>
    </source>
</reference>
<organism evidence="10 11">
    <name type="scientific">Heracleum sosnowskyi</name>
    <dbReference type="NCBI Taxonomy" id="360622"/>
    <lineage>
        <taxon>Eukaryota</taxon>
        <taxon>Viridiplantae</taxon>
        <taxon>Streptophyta</taxon>
        <taxon>Embryophyta</taxon>
        <taxon>Tracheophyta</taxon>
        <taxon>Spermatophyta</taxon>
        <taxon>Magnoliopsida</taxon>
        <taxon>eudicotyledons</taxon>
        <taxon>Gunneridae</taxon>
        <taxon>Pentapetalae</taxon>
        <taxon>asterids</taxon>
        <taxon>campanulids</taxon>
        <taxon>Apiales</taxon>
        <taxon>Apiaceae</taxon>
        <taxon>Apioideae</taxon>
        <taxon>apioid superclade</taxon>
        <taxon>Tordylieae</taxon>
        <taxon>Tordyliinae</taxon>
        <taxon>Heracleum</taxon>
    </lineage>
</organism>
<feature type="binding site" evidence="7">
    <location>
        <position position="38"/>
    </location>
    <ligand>
        <name>ATP</name>
        <dbReference type="ChEBI" id="CHEBI:30616"/>
    </ligand>
</feature>
<dbReference type="PANTHER" id="PTHR24349">
    <property type="entry name" value="SERINE/THREONINE-PROTEIN KINASE"/>
    <property type="match status" value="1"/>
</dbReference>
<name>A0AAD8M0K7_9APIA</name>
<keyword evidence="3" id="KW-0808">Transferase</keyword>
<evidence type="ECO:0000256" key="8">
    <source>
        <dbReference type="RuleBase" id="RU000304"/>
    </source>
</evidence>
<dbReference type="InterPro" id="IPR000719">
    <property type="entry name" value="Prot_kinase_dom"/>
</dbReference>
<evidence type="ECO:0000256" key="3">
    <source>
        <dbReference type="ARBA" id="ARBA00022679"/>
    </source>
</evidence>
<dbReference type="SUPFAM" id="SSF56112">
    <property type="entry name" value="Protein kinase-like (PK-like)"/>
    <property type="match status" value="1"/>
</dbReference>
<dbReference type="Proteomes" id="UP001237642">
    <property type="component" value="Unassembled WGS sequence"/>
</dbReference>
<gene>
    <name evidence="10" type="ORF">POM88_049477</name>
</gene>
<dbReference type="PROSITE" id="PS00107">
    <property type="entry name" value="PROTEIN_KINASE_ATP"/>
    <property type="match status" value="1"/>
</dbReference>
<dbReference type="InterPro" id="IPR008271">
    <property type="entry name" value="Ser/Thr_kinase_AS"/>
</dbReference>
<evidence type="ECO:0000256" key="2">
    <source>
        <dbReference type="ARBA" id="ARBA00022527"/>
    </source>
</evidence>
<evidence type="ECO:0000256" key="5">
    <source>
        <dbReference type="ARBA" id="ARBA00022777"/>
    </source>
</evidence>
<dbReference type="GO" id="GO:0005524">
    <property type="term" value="F:ATP binding"/>
    <property type="evidence" value="ECO:0007669"/>
    <property type="project" value="UniProtKB-UniRule"/>
</dbReference>
<dbReference type="Gene3D" id="1.10.510.10">
    <property type="entry name" value="Transferase(Phosphotransferase) domain 1"/>
    <property type="match status" value="1"/>
</dbReference>
<dbReference type="EMBL" id="JAUIZM010000011">
    <property type="protein sequence ID" value="KAK1356221.1"/>
    <property type="molecule type" value="Genomic_DNA"/>
</dbReference>
<keyword evidence="2 8" id="KW-0723">Serine/threonine-protein kinase</keyword>
<comment type="caution">
    <text evidence="10">The sequence shown here is derived from an EMBL/GenBank/DDBJ whole genome shotgun (WGS) entry which is preliminary data.</text>
</comment>
<dbReference type="GO" id="GO:0004674">
    <property type="term" value="F:protein serine/threonine kinase activity"/>
    <property type="evidence" value="ECO:0007669"/>
    <property type="project" value="UniProtKB-KW"/>
</dbReference>
<reference evidence="10" key="1">
    <citation type="submission" date="2023-02" db="EMBL/GenBank/DDBJ databases">
        <title>Genome of toxic invasive species Heracleum sosnowskyi carries increased number of genes despite the absence of recent whole-genome duplications.</title>
        <authorList>
            <person name="Schelkunov M."/>
            <person name="Shtratnikova V."/>
            <person name="Makarenko M."/>
            <person name="Klepikova A."/>
            <person name="Omelchenko D."/>
            <person name="Novikova G."/>
            <person name="Obukhova E."/>
            <person name="Bogdanov V."/>
            <person name="Penin A."/>
            <person name="Logacheva M."/>
        </authorList>
    </citation>
    <scope>NUCLEOTIDE SEQUENCE</scope>
    <source>
        <strain evidence="10">Hsosn_3</strain>
        <tissue evidence="10">Leaf</tissue>
    </source>
</reference>
<dbReference type="AlphaFoldDB" id="A0AAD8M0K7"/>
<feature type="domain" description="Protein kinase" evidence="9">
    <location>
        <begin position="9"/>
        <end position="266"/>
    </location>
</feature>
<evidence type="ECO:0000256" key="4">
    <source>
        <dbReference type="ARBA" id="ARBA00022741"/>
    </source>
</evidence>
<keyword evidence="4 7" id="KW-0547">Nucleotide-binding</keyword>
<keyword evidence="5 10" id="KW-0418">Kinase</keyword>
<keyword evidence="6 7" id="KW-0067">ATP-binding</keyword>
<dbReference type="PROSITE" id="PS00108">
    <property type="entry name" value="PROTEIN_KINASE_ST"/>
    <property type="match status" value="1"/>
</dbReference>
<proteinExistence type="inferred from homology"/>
<evidence type="ECO:0000256" key="1">
    <source>
        <dbReference type="ARBA" id="ARBA00005354"/>
    </source>
</evidence>
<evidence type="ECO:0000256" key="6">
    <source>
        <dbReference type="ARBA" id="ARBA00022840"/>
    </source>
</evidence>
<comment type="similarity">
    <text evidence="1">Belongs to the protein kinase superfamily. CAMK Ser/Thr protein kinase family. CaMK subfamily.</text>
</comment>
<dbReference type="InterPro" id="IPR011009">
    <property type="entry name" value="Kinase-like_dom_sf"/>
</dbReference>
<evidence type="ECO:0000313" key="10">
    <source>
        <dbReference type="EMBL" id="KAK1356221.1"/>
    </source>
</evidence>
<dbReference type="InterPro" id="IPR017441">
    <property type="entry name" value="Protein_kinase_ATP_BS"/>
</dbReference>
<sequence length="278" mass="31737">MCENLNRDYQICEEIGRGRFAVVYRCFSALSGKSFACKSIDKHQLFDSTDLECIQKEPKINQFLSGNPNILQIHNIYEDDNYLHLIFDLCDSPNLFDRISNNSQLSEPEANAYFKDLMNAVAYCHRLGIAHRDIKPENVLFDSRDRLKLADFGSAEWFGGNETSMSGIVGTPYYVAPEILSGEDYNDKVDVWSCGVILYIMLAGVPPFYGDSPVETFEKVLRGNLRFPSRIFRSVCPEAKDLLRKMLCKDPCRRLSADQVLRHPWVMNGGESLNEMMN</sequence>
<evidence type="ECO:0000256" key="7">
    <source>
        <dbReference type="PROSITE-ProRule" id="PRU10141"/>
    </source>
</evidence>
<dbReference type="SMART" id="SM00220">
    <property type="entry name" value="S_TKc"/>
    <property type="match status" value="1"/>
</dbReference>
<dbReference type="Pfam" id="PF00069">
    <property type="entry name" value="Pkinase"/>
    <property type="match status" value="1"/>
</dbReference>